<dbReference type="PANTHER" id="PTHR11895:SF169">
    <property type="entry name" value="GLUTAMYL-TRNA(GLN) AMIDOTRANSFERASE"/>
    <property type="match status" value="1"/>
</dbReference>
<dbReference type="InterPro" id="IPR014085">
    <property type="entry name" value="Allophanate_hydrolase"/>
</dbReference>
<dbReference type="Gene3D" id="3.10.490.10">
    <property type="entry name" value="Gamma-glutamyl cyclotransferase-like"/>
    <property type="match status" value="1"/>
</dbReference>
<dbReference type="Gene3D" id="1.20.58.1700">
    <property type="match status" value="1"/>
</dbReference>
<dbReference type="InterPro" id="IPR023631">
    <property type="entry name" value="Amidase_dom"/>
</dbReference>
<dbReference type="Pfam" id="PF21986">
    <property type="entry name" value="AH_C"/>
    <property type="match status" value="1"/>
</dbReference>
<evidence type="ECO:0000259" key="1">
    <source>
        <dbReference type="Pfam" id="PF01425"/>
    </source>
</evidence>
<dbReference type="EMBL" id="MYFO01000017">
    <property type="protein sequence ID" value="TFE86750.1"/>
    <property type="molecule type" value="Genomic_DNA"/>
</dbReference>
<dbReference type="InterPro" id="IPR000120">
    <property type="entry name" value="Amidase"/>
</dbReference>
<keyword evidence="4" id="KW-1185">Reference proteome</keyword>
<reference evidence="3 4" key="1">
    <citation type="submission" date="2017-03" db="EMBL/GenBank/DDBJ databases">
        <title>Isolation of Levoglucosan Utilizing Bacteria.</title>
        <authorList>
            <person name="Arya A.S."/>
        </authorList>
    </citation>
    <scope>NUCLEOTIDE SEQUENCE [LARGE SCALE GENOMIC DNA]</scope>
    <source>
        <strain evidence="3 4">MEC069</strain>
    </source>
</reference>
<accession>A0A4Y8Q0A8</accession>
<dbReference type="InterPro" id="IPR053844">
    <property type="entry name" value="AH_C"/>
</dbReference>
<feature type="domain" description="Amidase" evidence="1">
    <location>
        <begin position="31"/>
        <end position="441"/>
    </location>
</feature>
<dbReference type="RefSeq" id="WP_134753893.1">
    <property type="nucleotide sequence ID" value="NZ_MYFO02000003.1"/>
</dbReference>
<dbReference type="NCBIfam" id="TIGR02713">
    <property type="entry name" value="allophanate_hyd"/>
    <property type="match status" value="1"/>
</dbReference>
<proteinExistence type="predicted"/>
<dbReference type="NCBIfam" id="NF006043">
    <property type="entry name" value="PRK08186.1"/>
    <property type="match status" value="1"/>
</dbReference>
<feature type="domain" description="Allophanate hydrolase C-terminal" evidence="2">
    <location>
        <begin position="467"/>
        <end position="587"/>
    </location>
</feature>
<dbReference type="PANTHER" id="PTHR11895">
    <property type="entry name" value="TRANSAMIDASE"/>
    <property type="match status" value="1"/>
</dbReference>
<evidence type="ECO:0000313" key="3">
    <source>
        <dbReference type="EMBL" id="TFE86750.1"/>
    </source>
</evidence>
<name>A0A4Y8Q0A8_9BACL</name>
<dbReference type="AlphaFoldDB" id="A0A4Y8Q0A8"/>
<dbReference type="SUPFAM" id="SSF75304">
    <property type="entry name" value="Amidase signature (AS) enzymes"/>
    <property type="match status" value="1"/>
</dbReference>
<sequence>MGGAAGQVPSSLSIAALREAYRSRGLTPEAVVRSIVERAEAEADKHIWITPPSMERLRPYLVRLEERGLEELPLWGIPFAVKDNIDVAGMPTTAACPDYQYMPGGHATAVERLVAAGAIPLGKTNLDQFAAGLVGVRSPYGETHNALRPELISGGSSSGSAVAVARGQAVFALGTDTAGSGRVPAALNGLIGFKPRLGAWPTKGVVPACASLDCVTVFARELADVREVDRIVRGRDRADPWSAGFEPPGARLPRKVLLPREPLAFFGLFEREYAAAWAQAVERLDQLGMEVVFVDTALFERVASLLYDGPFVEERWAAVGDFIEAHPGSALPVTERILRTGPSRQYSASALFKAIHAVRHDRREAWELLEDAVLALPTVGGTWTRERVRAKPVEANSALGRYTNHCNLLDLCAIALPAGEAAADVPFGITLFASAEHEALLYGAAAAFLGAPQPTVEAACPQPGRTLVAVCGLHMRGYPLERQMLGCGARFVREDRTAAVYRLFKLETIPPKPGLVRQAGPGASIALEIWEMPTAAFGDFVAAIPAPLGIGKIELQDGSQVPGFVCEAWVAAEAEDITATGGWRAAVEITRA</sequence>
<dbReference type="Pfam" id="PF01425">
    <property type="entry name" value="Amidase"/>
    <property type="match status" value="1"/>
</dbReference>
<keyword evidence="3" id="KW-0378">Hydrolase</keyword>
<dbReference type="Proteomes" id="UP000298246">
    <property type="component" value="Unassembled WGS sequence"/>
</dbReference>
<dbReference type="Gene3D" id="3.90.1300.10">
    <property type="entry name" value="Amidase signature (AS) domain"/>
    <property type="match status" value="1"/>
</dbReference>
<evidence type="ECO:0000259" key="2">
    <source>
        <dbReference type="Pfam" id="PF21986"/>
    </source>
</evidence>
<protein>
    <submittedName>
        <fullName evidence="3">Allophanate hydrolase</fullName>
    </submittedName>
</protein>
<organism evidence="3 4">
    <name type="scientific">Paenibacillus athensensis</name>
    <dbReference type="NCBI Taxonomy" id="1967502"/>
    <lineage>
        <taxon>Bacteria</taxon>
        <taxon>Bacillati</taxon>
        <taxon>Bacillota</taxon>
        <taxon>Bacilli</taxon>
        <taxon>Bacillales</taxon>
        <taxon>Paenibacillaceae</taxon>
        <taxon>Paenibacillus</taxon>
    </lineage>
</organism>
<comment type="caution">
    <text evidence="3">The sequence shown here is derived from an EMBL/GenBank/DDBJ whole genome shotgun (WGS) entry which is preliminary data.</text>
</comment>
<dbReference type="OrthoDB" id="9811471at2"/>
<dbReference type="InterPro" id="IPR036928">
    <property type="entry name" value="AS_sf"/>
</dbReference>
<evidence type="ECO:0000313" key="4">
    <source>
        <dbReference type="Proteomes" id="UP000298246"/>
    </source>
</evidence>
<gene>
    <name evidence="3" type="ORF">B5M42_14105</name>
</gene>
<dbReference type="GO" id="GO:0016787">
    <property type="term" value="F:hydrolase activity"/>
    <property type="evidence" value="ECO:0007669"/>
    <property type="project" value="UniProtKB-KW"/>
</dbReference>